<name>A0A142JJX0_9BURK</name>
<dbReference type="EMBL" id="CP014844">
    <property type="protein sequence ID" value="AMR78382.1"/>
    <property type="molecule type" value="Genomic_DNA"/>
</dbReference>
<dbReference type="Proteomes" id="UP000075238">
    <property type="component" value="Chromosome 1"/>
</dbReference>
<dbReference type="InterPro" id="IPR008457">
    <property type="entry name" value="Cu-R_CopD_dom"/>
</dbReference>
<dbReference type="Pfam" id="PF05425">
    <property type="entry name" value="CopD"/>
    <property type="match status" value="1"/>
</dbReference>
<gene>
    <name evidence="8" type="ORF">A2G96_11905</name>
</gene>
<feature type="domain" description="Copper resistance protein D" evidence="7">
    <location>
        <begin position="192"/>
        <end position="297"/>
    </location>
</feature>
<keyword evidence="9" id="KW-1185">Reference proteome</keyword>
<feature type="transmembrane region" description="Helical" evidence="6">
    <location>
        <begin position="196"/>
        <end position="218"/>
    </location>
</feature>
<feature type="transmembrane region" description="Helical" evidence="6">
    <location>
        <begin position="12"/>
        <end position="31"/>
    </location>
</feature>
<dbReference type="RefSeq" id="WP_062799400.1">
    <property type="nucleotide sequence ID" value="NZ_CP014844.1"/>
</dbReference>
<feature type="transmembrane region" description="Helical" evidence="6">
    <location>
        <begin position="119"/>
        <end position="137"/>
    </location>
</feature>
<dbReference type="KEGG" id="cnan:A2G96_11905"/>
<dbReference type="GO" id="GO:0005886">
    <property type="term" value="C:plasma membrane"/>
    <property type="evidence" value="ECO:0007669"/>
    <property type="project" value="UniProtKB-SubCell"/>
</dbReference>
<reference evidence="8 9" key="1">
    <citation type="submission" date="2016-03" db="EMBL/GenBank/DDBJ databases">
        <title>Complete genome sequence of a novel chlorpyrifos degrading bacterium, Cupriavidus nantongensis sp. X1.</title>
        <authorList>
            <person name="Fang L."/>
        </authorList>
    </citation>
    <scope>NUCLEOTIDE SEQUENCE [LARGE SCALE GENOMIC DNA]</scope>
    <source>
        <strain evidence="8 9">X1</strain>
    </source>
</reference>
<dbReference type="GO" id="GO:0006825">
    <property type="term" value="P:copper ion transport"/>
    <property type="evidence" value="ECO:0007669"/>
    <property type="project" value="InterPro"/>
</dbReference>
<sequence>MDWATVAVRFALYFGLTALFGLPLFGLYALRREEMASPTGARFLTLGAAVAALGIVLSLANITIMAKGMTGAASYAELQGHVFEMIVTGTAFGAAWVVRLVALVLCVLVALFVRKRPELQFWVLAAAGGVALSTLAWGGHGAMDDGIRRYIHLASDIAHLMAAGAWVGALLAFVLLSHPSATPAKVALLSRTSNGFAQVGTIVVATLVITGAVNYWLIVGPVLPELSLNSYGGLLASKLALFGTMLALAAANRFHLSPRLEHAVRTGDHAVAVRTLRRSLMFETSAATLILALVASLGILSPAGM</sequence>
<feature type="transmembrane region" description="Helical" evidence="6">
    <location>
        <begin position="157"/>
        <end position="176"/>
    </location>
</feature>
<evidence type="ECO:0000313" key="9">
    <source>
        <dbReference type="Proteomes" id="UP000075238"/>
    </source>
</evidence>
<keyword evidence="4 6" id="KW-1133">Transmembrane helix</keyword>
<keyword evidence="5 6" id="KW-0472">Membrane</keyword>
<evidence type="ECO:0000256" key="4">
    <source>
        <dbReference type="ARBA" id="ARBA00022989"/>
    </source>
</evidence>
<evidence type="ECO:0000256" key="5">
    <source>
        <dbReference type="ARBA" id="ARBA00023136"/>
    </source>
</evidence>
<comment type="subcellular location">
    <subcellularLocation>
        <location evidence="1">Cell membrane</location>
        <topology evidence="1">Multi-pass membrane protein</topology>
    </subcellularLocation>
</comment>
<dbReference type="AlphaFoldDB" id="A0A142JJX0"/>
<feature type="transmembrane region" description="Helical" evidence="6">
    <location>
        <begin position="230"/>
        <end position="251"/>
    </location>
</feature>
<keyword evidence="3 6" id="KW-0812">Transmembrane</keyword>
<dbReference type="PANTHER" id="PTHR34820:SF4">
    <property type="entry name" value="INNER MEMBRANE PROTEIN YEBZ"/>
    <property type="match status" value="1"/>
</dbReference>
<dbReference type="STRING" id="1796606.A2G96_11905"/>
<evidence type="ECO:0000256" key="3">
    <source>
        <dbReference type="ARBA" id="ARBA00022692"/>
    </source>
</evidence>
<proteinExistence type="predicted"/>
<dbReference type="InterPro" id="IPR047689">
    <property type="entry name" value="CopD"/>
</dbReference>
<evidence type="ECO:0000256" key="1">
    <source>
        <dbReference type="ARBA" id="ARBA00004651"/>
    </source>
</evidence>
<feature type="transmembrane region" description="Helical" evidence="6">
    <location>
        <begin position="280"/>
        <end position="300"/>
    </location>
</feature>
<dbReference type="NCBIfam" id="NF033808">
    <property type="entry name" value="copper_CopD"/>
    <property type="match status" value="1"/>
</dbReference>
<protein>
    <submittedName>
        <fullName evidence="8">Copper resistance protein CopD</fullName>
    </submittedName>
</protein>
<evidence type="ECO:0000256" key="6">
    <source>
        <dbReference type="SAM" id="Phobius"/>
    </source>
</evidence>
<dbReference type="OrthoDB" id="6053803at2"/>
<dbReference type="PANTHER" id="PTHR34820">
    <property type="entry name" value="INNER MEMBRANE PROTEIN YEBZ"/>
    <property type="match status" value="1"/>
</dbReference>
<feature type="transmembrane region" description="Helical" evidence="6">
    <location>
        <begin position="86"/>
        <end position="112"/>
    </location>
</feature>
<evidence type="ECO:0000256" key="2">
    <source>
        <dbReference type="ARBA" id="ARBA00022475"/>
    </source>
</evidence>
<feature type="transmembrane region" description="Helical" evidence="6">
    <location>
        <begin position="43"/>
        <end position="66"/>
    </location>
</feature>
<dbReference type="InterPro" id="IPR032694">
    <property type="entry name" value="CopC/D"/>
</dbReference>
<evidence type="ECO:0000259" key="7">
    <source>
        <dbReference type="Pfam" id="PF05425"/>
    </source>
</evidence>
<accession>A0A142JJX0</accession>
<keyword evidence="2" id="KW-1003">Cell membrane</keyword>
<organism evidence="8 9">
    <name type="scientific">Cupriavidus nantongensis</name>
    <dbReference type="NCBI Taxonomy" id="1796606"/>
    <lineage>
        <taxon>Bacteria</taxon>
        <taxon>Pseudomonadati</taxon>
        <taxon>Pseudomonadota</taxon>
        <taxon>Betaproteobacteria</taxon>
        <taxon>Burkholderiales</taxon>
        <taxon>Burkholderiaceae</taxon>
        <taxon>Cupriavidus</taxon>
    </lineage>
</organism>
<evidence type="ECO:0000313" key="8">
    <source>
        <dbReference type="EMBL" id="AMR78382.1"/>
    </source>
</evidence>